<feature type="transmembrane region" description="Helical" evidence="6">
    <location>
        <begin position="89"/>
        <end position="112"/>
    </location>
</feature>
<dbReference type="InterPro" id="IPR002293">
    <property type="entry name" value="AA/rel_permease1"/>
</dbReference>
<proteinExistence type="predicted"/>
<comment type="subcellular location">
    <subcellularLocation>
        <location evidence="1">Cell membrane</location>
        <topology evidence="1">Multi-pass membrane protein</topology>
    </subcellularLocation>
</comment>
<feature type="transmembrane region" description="Helical" evidence="6">
    <location>
        <begin position="243"/>
        <end position="270"/>
    </location>
</feature>
<evidence type="ECO:0000256" key="1">
    <source>
        <dbReference type="ARBA" id="ARBA00004651"/>
    </source>
</evidence>
<dbReference type="Proteomes" id="UP000569329">
    <property type="component" value="Unassembled WGS sequence"/>
</dbReference>
<dbReference type="GO" id="GO:0005886">
    <property type="term" value="C:plasma membrane"/>
    <property type="evidence" value="ECO:0007669"/>
    <property type="project" value="UniProtKB-SubCell"/>
</dbReference>
<dbReference type="RefSeq" id="WP_182542447.1">
    <property type="nucleotide sequence ID" value="NZ_JACGWZ010000001.1"/>
</dbReference>
<feature type="transmembrane region" description="Helical" evidence="6">
    <location>
        <begin position="174"/>
        <end position="195"/>
    </location>
</feature>
<keyword evidence="5 6" id="KW-0472">Membrane</keyword>
<feature type="transmembrane region" description="Helical" evidence="6">
    <location>
        <begin position="201"/>
        <end position="223"/>
    </location>
</feature>
<feature type="transmembrane region" description="Helical" evidence="6">
    <location>
        <begin position="409"/>
        <end position="430"/>
    </location>
</feature>
<dbReference type="GO" id="GO:0022857">
    <property type="term" value="F:transmembrane transporter activity"/>
    <property type="evidence" value="ECO:0007669"/>
    <property type="project" value="InterPro"/>
</dbReference>
<evidence type="ECO:0000313" key="8">
    <source>
        <dbReference type="Proteomes" id="UP000569329"/>
    </source>
</evidence>
<dbReference type="InterPro" id="IPR050367">
    <property type="entry name" value="APC_superfamily"/>
</dbReference>
<organism evidence="7 8">
    <name type="scientific">Halosaccharopolyspora lacisalsi</name>
    <dbReference type="NCBI Taxonomy" id="1000566"/>
    <lineage>
        <taxon>Bacteria</taxon>
        <taxon>Bacillati</taxon>
        <taxon>Actinomycetota</taxon>
        <taxon>Actinomycetes</taxon>
        <taxon>Pseudonocardiales</taxon>
        <taxon>Pseudonocardiaceae</taxon>
        <taxon>Halosaccharopolyspora</taxon>
    </lineage>
</organism>
<gene>
    <name evidence="7" type="ORF">FHX42_000390</name>
</gene>
<evidence type="ECO:0000313" key="7">
    <source>
        <dbReference type="EMBL" id="MBA8823061.1"/>
    </source>
</evidence>
<feature type="transmembrane region" description="Helical" evidence="6">
    <location>
        <begin position="290"/>
        <end position="319"/>
    </location>
</feature>
<evidence type="ECO:0000256" key="5">
    <source>
        <dbReference type="ARBA" id="ARBA00023136"/>
    </source>
</evidence>
<accession>A0A839DV70</accession>
<reference evidence="7 8" key="1">
    <citation type="submission" date="2020-07" db="EMBL/GenBank/DDBJ databases">
        <title>Sequencing the genomes of 1000 actinobacteria strains.</title>
        <authorList>
            <person name="Klenk H.-P."/>
        </authorList>
    </citation>
    <scope>NUCLEOTIDE SEQUENCE [LARGE SCALE GENOMIC DNA]</scope>
    <source>
        <strain evidence="7 8">DSM 45975</strain>
    </source>
</reference>
<evidence type="ECO:0000256" key="4">
    <source>
        <dbReference type="ARBA" id="ARBA00022989"/>
    </source>
</evidence>
<dbReference type="PANTHER" id="PTHR42770:SF7">
    <property type="entry name" value="MEMBRANE PROTEIN"/>
    <property type="match status" value="1"/>
</dbReference>
<feature type="transmembrane region" description="Helical" evidence="6">
    <location>
        <begin position="47"/>
        <end position="68"/>
    </location>
</feature>
<keyword evidence="4 6" id="KW-1133">Transmembrane helix</keyword>
<sequence length="475" mass="49584">MSSTEEAFVRVLGRRDVIALGFGSMIGFGWVVLAGDYLAQAGTLGSALAFAVGGMVVGLVGLTYAELVAAMPKAGGEHHYALRALGTRWAFVASWAVLLGYVSVVAFEAVALPETVSYLLPGTSTAALSTSPLWTMAGSAVYPSWVLVGVGGAVAITAVNYVGIRPATVIQALAVLFLLGIGALLVVGSVLGGSWSHAEPLFTGGATGVLGVVVATPFLFVGFDVIPQSAEEIKLPYRQIGRVLVLSVLLAAAWYVLVQLTVGTALSGGALQASELDTAAAMTAVYHSELMGQVLVLGGIAGILTSWNGLLIGASRLLYAMGTSGMLPSWFARLHPRHRTPSNAVLFVGAISVLAPLFGDRMLTWLSNAGATNIAVGYLLVAVSFLVLRRREPELARPYRVRAARTVGVLAAVLSSALIVVCLPGMPAALAWPHEWLIMIVFWTVGVVFLTRVPRVPAGPEAENQLAEALDARRT</sequence>
<dbReference type="PIRSF" id="PIRSF006060">
    <property type="entry name" value="AA_transporter"/>
    <property type="match status" value="1"/>
</dbReference>
<keyword evidence="3 6" id="KW-0812">Transmembrane</keyword>
<protein>
    <submittedName>
        <fullName evidence="7">Amino acid transporter</fullName>
    </submittedName>
</protein>
<dbReference type="AlphaFoldDB" id="A0A839DV70"/>
<dbReference type="EMBL" id="JACGWZ010000001">
    <property type="protein sequence ID" value="MBA8823061.1"/>
    <property type="molecule type" value="Genomic_DNA"/>
</dbReference>
<keyword evidence="8" id="KW-1185">Reference proteome</keyword>
<evidence type="ECO:0000256" key="3">
    <source>
        <dbReference type="ARBA" id="ARBA00022692"/>
    </source>
</evidence>
<dbReference type="Gene3D" id="1.20.1740.10">
    <property type="entry name" value="Amino acid/polyamine transporter I"/>
    <property type="match status" value="1"/>
</dbReference>
<feature type="transmembrane region" description="Helical" evidence="6">
    <location>
        <begin position="365"/>
        <end position="388"/>
    </location>
</feature>
<dbReference type="Pfam" id="PF13520">
    <property type="entry name" value="AA_permease_2"/>
    <property type="match status" value="1"/>
</dbReference>
<feature type="transmembrane region" description="Helical" evidence="6">
    <location>
        <begin position="436"/>
        <end position="453"/>
    </location>
</feature>
<evidence type="ECO:0000256" key="6">
    <source>
        <dbReference type="SAM" id="Phobius"/>
    </source>
</evidence>
<keyword evidence="2" id="KW-1003">Cell membrane</keyword>
<feature type="transmembrane region" description="Helical" evidence="6">
    <location>
        <begin position="340"/>
        <end position="359"/>
    </location>
</feature>
<dbReference type="PANTHER" id="PTHR42770">
    <property type="entry name" value="AMINO ACID TRANSPORTER-RELATED"/>
    <property type="match status" value="1"/>
</dbReference>
<comment type="caution">
    <text evidence="7">The sequence shown here is derived from an EMBL/GenBank/DDBJ whole genome shotgun (WGS) entry which is preliminary data.</text>
</comment>
<evidence type="ECO:0000256" key="2">
    <source>
        <dbReference type="ARBA" id="ARBA00022475"/>
    </source>
</evidence>
<name>A0A839DV70_9PSEU</name>
<feature type="transmembrane region" description="Helical" evidence="6">
    <location>
        <begin position="142"/>
        <end position="162"/>
    </location>
</feature>
<feature type="transmembrane region" description="Helical" evidence="6">
    <location>
        <begin position="17"/>
        <end position="35"/>
    </location>
</feature>